<evidence type="ECO:0000259" key="7">
    <source>
        <dbReference type="PROSITE" id="PS50093"/>
    </source>
</evidence>
<dbReference type="Proteomes" id="UP001595476">
    <property type="component" value="Unassembled WGS sequence"/>
</dbReference>
<sequence length="573" mass="64243">MKIRFHHFLLKHHQTYIHIPFLICSSVFLSGCGGSGGSGRDEADVSAGQVQPIEFQQPLSNIESASLRDTNGTEEQLSGTLKLTYSDATVSNENQANMLNLYWTDGDGSVSSQQPFTQLPLNSDKTEVTLNNVSIPNHAYGILIFSSNDAGESEEGFPVSFHDFQGNTNLSGPGGNEQTFWYYGNDRPHISILRDASQSICWFDNGLVSVIDMNNTRDESNHDGINQSNTPDDATYPPYSFNCDAEPVNSYRTISDNIGVWTYSTINDAMHYGTHVYDIFLKYLNEPPLKEKIRLRVHYDNEVSVSAFWDGAYANFSDGYGSHYSLATLDIIAHEVAHGVLDRISSLKIFDGPITQDMRTLHEAFSDISGVIAKYEYTGTLSSWVHGEESNGRIRNLDQIITEPGAIASFLDYNEANNNPYFRIGIMTYPFYQLTQTWGVEQAYNIYINAAKYCWQPTSTLPEAAECIKEQASNQELPEQDVIDAFKTVKIKLFDEGVLSHFTLVKNDLTVTLSDNSQSTSSVSNWQWDFGDNTQSNDTHPIHTYTQPGEYIIRLVVRDQSGSEDSFERKITI</sequence>
<gene>
    <name evidence="8" type="ORF">ACFOEK_03945</name>
</gene>
<comment type="caution">
    <text evidence="8">The sequence shown here is derived from an EMBL/GenBank/DDBJ whole genome shotgun (WGS) entry which is preliminary data.</text>
</comment>
<dbReference type="PANTHER" id="PTHR33794">
    <property type="entry name" value="BACILLOLYSIN"/>
    <property type="match status" value="1"/>
</dbReference>
<dbReference type="RefSeq" id="WP_386716465.1">
    <property type="nucleotide sequence ID" value="NZ_JBHRSZ010000002.1"/>
</dbReference>
<evidence type="ECO:0000256" key="1">
    <source>
        <dbReference type="ARBA" id="ARBA00022670"/>
    </source>
</evidence>
<keyword evidence="2" id="KW-0479">Metal-binding</keyword>
<dbReference type="Gene3D" id="2.60.40.10">
    <property type="entry name" value="Immunoglobulins"/>
    <property type="match status" value="1"/>
</dbReference>
<dbReference type="SUPFAM" id="SSF55486">
    <property type="entry name" value="Metalloproteases ('zincins'), catalytic domain"/>
    <property type="match status" value="1"/>
</dbReference>
<dbReference type="PROSITE" id="PS50093">
    <property type="entry name" value="PKD"/>
    <property type="match status" value="1"/>
</dbReference>
<reference evidence="9" key="1">
    <citation type="journal article" date="2019" name="Int. J. Syst. Evol. Microbiol.">
        <title>The Global Catalogue of Microorganisms (GCM) 10K type strain sequencing project: providing services to taxonomists for standard genome sequencing and annotation.</title>
        <authorList>
            <consortium name="The Broad Institute Genomics Platform"/>
            <consortium name="The Broad Institute Genome Sequencing Center for Infectious Disease"/>
            <person name="Wu L."/>
            <person name="Ma J."/>
        </authorList>
    </citation>
    <scope>NUCLEOTIDE SEQUENCE [LARGE SCALE GENOMIC DNA]</scope>
    <source>
        <strain evidence="9">KCTC 52438</strain>
    </source>
</reference>
<protein>
    <submittedName>
        <fullName evidence="8">PKD domain-containing protein</fullName>
    </submittedName>
</protein>
<accession>A0ABV7H8Y1</accession>
<keyword evidence="6" id="KW-0865">Zymogen</keyword>
<dbReference type="CDD" id="cd00146">
    <property type="entry name" value="PKD"/>
    <property type="match status" value="1"/>
</dbReference>
<dbReference type="InterPro" id="IPR035986">
    <property type="entry name" value="PKD_dom_sf"/>
</dbReference>
<dbReference type="InterPro" id="IPR013783">
    <property type="entry name" value="Ig-like_fold"/>
</dbReference>
<dbReference type="Gene3D" id="1.10.390.10">
    <property type="entry name" value="Neutral Protease Domain 2"/>
    <property type="match status" value="1"/>
</dbReference>
<dbReference type="InterPro" id="IPR001570">
    <property type="entry name" value="Peptidase_M4_C_domain"/>
</dbReference>
<dbReference type="InterPro" id="IPR027268">
    <property type="entry name" value="Peptidase_M4/M1_CTD_sf"/>
</dbReference>
<organism evidence="8 9">
    <name type="scientific">Litoribrevibacter euphylliae</name>
    <dbReference type="NCBI Taxonomy" id="1834034"/>
    <lineage>
        <taxon>Bacteria</taxon>
        <taxon>Pseudomonadati</taxon>
        <taxon>Pseudomonadota</taxon>
        <taxon>Gammaproteobacteria</taxon>
        <taxon>Oceanospirillales</taxon>
        <taxon>Oceanospirillaceae</taxon>
        <taxon>Litoribrevibacter</taxon>
    </lineage>
</organism>
<evidence type="ECO:0000256" key="5">
    <source>
        <dbReference type="ARBA" id="ARBA00023049"/>
    </source>
</evidence>
<dbReference type="Pfam" id="PF01447">
    <property type="entry name" value="Peptidase_M4"/>
    <property type="match status" value="1"/>
</dbReference>
<name>A0ABV7H8Y1_9GAMM</name>
<keyword evidence="3" id="KW-0378">Hydrolase</keyword>
<dbReference type="PANTHER" id="PTHR33794:SF1">
    <property type="entry name" value="BACILLOLYSIN"/>
    <property type="match status" value="1"/>
</dbReference>
<evidence type="ECO:0000256" key="3">
    <source>
        <dbReference type="ARBA" id="ARBA00022801"/>
    </source>
</evidence>
<evidence type="ECO:0000256" key="4">
    <source>
        <dbReference type="ARBA" id="ARBA00022833"/>
    </source>
</evidence>
<keyword evidence="9" id="KW-1185">Reference proteome</keyword>
<dbReference type="SMART" id="SM00089">
    <property type="entry name" value="PKD"/>
    <property type="match status" value="1"/>
</dbReference>
<keyword evidence="5" id="KW-0482">Metalloprotease</keyword>
<evidence type="ECO:0000256" key="2">
    <source>
        <dbReference type="ARBA" id="ARBA00022723"/>
    </source>
</evidence>
<feature type="domain" description="PKD" evidence="7">
    <location>
        <begin position="509"/>
        <end position="573"/>
    </location>
</feature>
<evidence type="ECO:0000313" key="8">
    <source>
        <dbReference type="EMBL" id="MFC3150167.1"/>
    </source>
</evidence>
<dbReference type="PROSITE" id="PS51257">
    <property type="entry name" value="PROKAR_LIPOPROTEIN"/>
    <property type="match status" value="1"/>
</dbReference>
<dbReference type="Pfam" id="PF02868">
    <property type="entry name" value="Peptidase_M4_C"/>
    <property type="match status" value="1"/>
</dbReference>
<evidence type="ECO:0000313" key="9">
    <source>
        <dbReference type="Proteomes" id="UP001595476"/>
    </source>
</evidence>
<dbReference type="Gene3D" id="3.10.170.10">
    <property type="match status" value="1"/>
</dbReference>
<dbReference type="Pfam" id="PF18911">
    <property type="entry name" value="PKD_4"/>
    <property type="match status" value="1"/>
</dbReference>
<keyword evidence="4" id="KW-0862">Zinc</keyword>
<dbReference type="InterPro" id="IPR013856">
    <property type="entry name" value="Peptidase_M4_domain"/>
</dbReference>
<dbReference type="InterPro" id="IPR022409">
    <property type="entry name" value="PKD/Chitinase_dom"/>
</dbReference>
<dbReference type="InterPro" id="IPR000601">
    <property type="entry name" value="PKD_dom"/>
</dbReference>
<keyword evidence="1" id="KW-0645">Protease</keyword>
<dbReference type="InterPro" id="IPR050728">
    <property type="entry name" value="Zinc_Metalloprotease_M4"/>
</dbReference>
<dbReference type="SUPFAM" id="SSF49299">
    <property type="entry name" value="PKD domain"/>
    <property type="match status" value="1"/>
</dbReference>
<proteinExistence type="predicted"/>
<dbReference type="EMBL" id="JBHRSZ010000002">
    <property type="protein sequence ID" value="MFC3150167.1"/>
    <property type="molecule type" value="Genomic_DNA"/>
</dbReference>
<evidence type="ECO:0000256" key="6">
    <source>
        <dbReference type="ARBA" id="ARBA00023145"/>
    </source>
</evidence>